<gene>
    <name evidence="2" type="ORF">SAMN05444169_1194</name>
</gene>
<dbReference type="EMBL" id="LT670818">
    <property type="protein sequence ID" value="SHG21779.1"/>
    <property type="molecule type" value="Genomic_DNA"/>
</dbReference>
<proteinExistence type="predicted"/>
<sequence length="67" mass="8224">MSIYSHQSMTNHHSTGFLTQLSEAFHVWRDRRRQRRELTHWTDRDLHDVGLSWSDVMREAEKPFWRA</sequence>
<dbReference type="Proteomes" id="UP000190675">
    <property type="component" value="Chromosome I"/>
</dbReference>
<evidence type="ECO:0000259" key="1">
    <source>
        <dbReference type="Pfam" id="PF06568"/>
    </source>
</evidence>
<organism evidence="2 3">
    <name type="scientific">Bradyrhizobium erythrophlei</name>
    <dbReference type="NCBI Taxonomy" id="1437360"/>
    <lineage>
        <taxon>Bacteria</taxon>
        <taxon>Pseudomonadati</taxon>
        <taxon>Pseudomonadota</taxon>
        <taxon>Alphaproteobacteria</taxon>
        <taxon>Hyphomicrobiales</taxon>
        <taxon>Nitrobacteraceae</taxon>
        <taxon>Bradyrhizobium</taxon>
    </lineage>
</organism>
<dbReference type="Pfam" id="PF06568">
    <property type="entry name" value="YjiS-like"/>
    <property type="match status" value="1"/>
</dbReference>
<evidence type="ECO:0000313" key="3">
    <source>
        <dbReference type="Proteomes" id="UP000190675"/>
    </source>
</evidence>
<name>A0A1M5I1A3_9BRAD</name>
<accession>A0A1M5I1A3</accession>
<evidence type="ECO:0000313" key="2">
    <source>
        <dbReference type="EMBL" id="SHG21779.1"/>
    </source>
</evidence>
<feature type="domain" description="YjiS-like" evidence="1">
    <location>
        <begin position="23"/>
        <end position="56"/>
    </location>
</feature>
<dbReference type="InterPro" id="IPR009506">
    <property type="entry name" value="YjiS-like"/>
</dbReference>
<protein>
    <submittedName>
        <fullName evidence="2">Uncharacterized conserved protein YjiS, DUF1127 family</fullName>
    </submittedName>
</protein>
<reference evidence="2 3" key="1">
    <citation type="submission" date="2016-11" db="EMBL/GenBank/DDBJ databases">
        <authorList>
            <person name="Jaros S."/>
            <person name="Januszkiewicz K."/>
            <person name="Wedrychowicz H."/>
        </authorList>
    </citation>
    <scope>NUCLEOTIDE SEQUENCE [LARGE SCALE GENOMIC DNA]</scope>
    <source>
        <strain evidence="2 3">GAS242</strain>
    </source>
</reference>
<dbReference type="AlphaFoldDB" id="A0A1M5I1A3"/>